<dbReference type="PROSITE" id="PS00101">
    <property type="entry name" value="HEXAPEP_TRANSFERASES"/>
    <property type="match status" value="1"/>
</dbReference>
<evidence type="ECO:0000313" key="7">
    <source>
        <dbReference type="EMBL" id="ABD13192.1"/>
    </source>
</evidence>
<dbReference type="PANTHER" id="PTHR42811">
    <property type="entry name" value="SERINE ACETYLTRANSFERASE"/>
    <property type="match status" value="1"/>
</dbReference>
<dbReference type="GO" id="GO:0009001">
    <property type="term" value="F:serine O-acetyltransferase activity"/>
    <property type="evidence" value="ECO:0007669"/>
    <property type="project" value="UniProtKB-EC"/>
</dbReference>
<dbReference type="SUPFAM" id="SSF51161">
    <property type="entry name" value="Trimeric LpxA-like enzymes"/>
    <property type="match status" value="1"/>
</dbReference>
<evidence type="ECO:0000256" key="6">
    <source>
        <dbReference type="PIRNR" id="PIRNR000441"/>
    </source>
</evidence>
<dbReference type="Proteomes" id="UP000001937">
    <property type="component" value="Chromosome"/>
</dbReference>
<dbReference type="InterPro" id="IPR005881">
    <property type="entry name" value="Ser_O-AcTrfase"/>
</dbReference>
<dbReference type="Pfam" id="PF00132">
    <property type="entry name" value="Hexapep"/>
    <property type="match status" value="1"/>
</dbReference>
<dbReference type="InterPro" id="IPR018357">
    <property type="entry name" value="Hexapep_transf_CS"/>
</dbReference>
<keyword evidence="8" id="KW-1185">Reference proteome</keyword>
<evidence type="ECO:0000256" key="1">
    <source>
        <dbReference type="ARBA" id="ARBA00007274"/>
    </source>
</evidence>
<sequence length="215" mass="22560">MKNVVLRDIDRFVYYDNDGRRPRSIGASRIAAVLNNPGLQAILVYRFGAFVASPQKGVAGAAGRLLGTVVYRVLSRVSQIVTGIWISPAARIGPGFFIAHFGGVIIGACEIGENCNVGHDVTIGKSGTGEKFGRPTIGDRVSIGTGARILGRLEVGDDALVGANAVVTRSLAARSVAVGAPARVVSSRGAFEYVEYFGMVRDEARRASLGLVSSP</sequence>
<evidence type="ECO:0000256" key="3">
    <source>
        <dbReference type="ARBA" id="ARBA00022679"/>
    </source>
</evidence>
<keyword evidence="5 6" id="KW-0012">Acyltransferase</keyword>
<dbReference type="STRING" id="106370.Francci3_3842"/>
<dbReference type="PIRSF" id="PIRSF000441">
    <property type="entry name" value="CysE"/>
    <property type="match status" value="1"/>
</dbReference>
<reference evidence="7 8" key="1">
    <citation type="journal article" date="2007" name="Genome Res.">
        <title>Genome characteristics of facultatively symbiotic Frankia sp. strains reflect host range and host plant biogeography.</title>
        <authorList>
            <person name="Normand P."/>
            <person name="Lapierre P."/>
            <person name="Tisa L.S."/>
            <person name="Gogarten J.P."/>
            <person name="Alloisio N."/>
            <person name="Bagnarol E."/>
            <person name="Bassi C.A."/>
            <person name="Berry A.M."/>
            <person name="Bickhart D.M."/>
            <person name="Choisne N."/>
            <person name="Couloux A."/>
            <person name="Cournoyer B."/>
            <person name="Cruveiller S."/>
            <person name="Daubin V."/>
            <person name="Demange N."/>
            <person name="Francino M.P."/>
            <person name="Goltsman E."/>
            <person name="Huang Y."/>
            <person name="Kopp O.R."/>
            <person name="Labarre L."/>
            <person name="Lapidus A."/>
            <person name="Lavire C."/>
            <person name="Marechal J."/>
            <person name="Martinez M."/>
            <person name="Mastronunzio J.E."/>
            <person name="Mullin B.C."/>
            <person name="Niemann J."/>
            <person name="Pujic P."/>
            <person name="Rawnsley T."/>
            <person name="Rouy Z."/>
            <person name="Schenowitz C."/>
            <person name="Sellstedt A."/>
            <person name="Tavares F."/>
            <person name="Tomkins J.P."/>
            <person name="Vallenet D."/>
            <person name="Valverde C."/>
            <person name="Wall L.G."/>
            <person name="Wang Y."/>
            <person name="Medigue C."/>
            <person name="Benson D.R."/>
        </authorList>
    </citation>
    <scope>NUCLEOTIDE SEQUENCE [LARGE SCALE GENOMIC DNA]</scope>
    <source>
        <strain evidence="8">DSM 45818 / CECT 9043 / CcI3</strain>
    </source>
</reference>
<comment type="catalytic activity">
    <reaction evidence="6">
        <text>L-serine + acetyl-CoA = O-acetyl-L-serine + CoA</text>
        <dbReference type="Rhea" id="RHEA:24560"/>
        <dbReference type="ChEBI" id="CHEBI:33384"/>
        <dbReference type="ChEBI" id="CHEBI:57287"/>
        <dbReference type="ChEBI" id="CHEBI:57288"/>
        <dbReference type="ChEBI" id="CHEBI:58340"/>
        <dbReference type="EC" id="2.3.1.30"/>
    </reaction>
</comment>
<dbReference type="GO" id="GO:0005737">
    <property type="term" value="C:cytoplasm"/>
    <property type="evidence" value="ECO:0007669"/>
    <property type="project" value="InterPro"/>
</dbReference>
<dbReference type="PhylomeDB" id="Q2J6A0"/>
<keyword evidence="4" id="KW-0677">Repeat</keyword>
<name>Q2J6A0_FRACC</name>
<organism evidence="7 8">
    <name type="scientific">Frankia casuarinae (strain DSM 45818 / CECT 9043 / HFP020203 / CcI3)</name>
    <dbReference type="NCBI Taxonomy" id="106370"/>
    <lineage>
        <taxon>Bacteria</taxon>
        <taxon>Bacillati</taxon>
        <taxon>Actinomycetota</taxon>
        <taxon>Actinomycetes</taxon>
        <taxon>Frankiales</taxon>
        <taxon>Frankiaceae</taxon>
        <taxon>Frankia</taxon>
    </lineage>
</organism>
<dbReference type="OrthoDB" id="2643438at2"/>
<dbReference type="EC" id="2.3.1.30" evidence="6"/>
<dbReference type="RefSeq" id="WP_011438216.1">
    <property type="nucleotide sequence ID" value="NC_007777.1"/>
</dbReference>
<dbReference type="KEGG" id="fra:Francci3_3842"/>
<dbReference type="InterPro" id="IPR011004">
    <property type="entry name" value="Trimer_LpxA-like_sf"/>
</dbReference>
<dbReference type="Gene3D" id="2.160.10.10">
    <property type="entry name" value="Hexapeptide repeat proteins"/>
    <property type="match status" value="1"/>
</dbReference>
<dbReference type="AlphaFoldDB" id="Q2J6A0"/>
<dbReference type="EMBL" id="CP000249">
    <property type="protein sequence ID" value="ABD13192.1"/>
    <property type="molecule type" value="Genomic_DNA"/>
</dbReference>
<dbReference type="HOGENOM" id="CLU_051638_10_2_11"/>
<dbReference type="eggNOG" id="COG1045">
    <property type="taxonomic scope" value="Bacteria"/>
</dbReference>
<dbReference type="InterPro" id="IPR001451">
    <property type="entry name" value="Hexapep"/>
</dbReference>
<evidence type="ECO:0000256" key="5">
    <source>
        <dbReference type="ARBA" id="ARBA00023315"/>
    </source>
</evidence>
<comment type="similarity">
    <text evidence="1 6">Belongs to the transferase hexapeptide repeat family.</text>
</comment>
<evidence type="ECO:0000256" key="4">
    <source>
        <dbReference type="ARBA" id="ARBA00022737"/>
    </source>
</evidence>
<dbReference type="CDD" id="cd03354">
    <property type="entry name" value="LbH_SAT"/>
    <property type="match status" value="1"/>
</dbReference>
<proteinExistence type="inferred from homology"/>
<accession>Q2J6A0</accession>
<evidence type="ECO:0000256" key="2">
    <source>
        <dbReference type="ARBA" id="ARBA00018522"/>
    </source>
</evidence>
<protein>
    <recommendedName>
        <fullName evidence="2 6">Serine acetyltransferase</fullName>
        <ecNumber evidence="6">2.3.1.30</ecNumber>
    </recommendedName>
</protein>
<dbReference type="InterPro" id="IPR045304">
    <property type="entry name" value="LbH_SAT"/>
</dbReference>
<gene>
    <name evidence="7" type="ordered locus">Francci3_3842</name>
</gene>
<dbReference type="GO" id="GO:0006535">
    <property type="term" value="P:cysteine biosynthetic process from serine"/>
    <property type="evidence" value="ECO:0007669"/>
    <property type="project" value="InterPro"/>
</dbReference>
<keyword evidence="3 6" id="KW-0808">Transferase</keyword>
<evidence type="ECO:0000313" key="8">
    <source>
        <dbReference type="Proteomes" id="UP000001937"/>
    </source>
</evidence>